<keyword evidence="3" id="KW-1185">Reference proteome</keyword>
<proteinExistence type="predicted"/>
<evidence type="ECO:0000313" key="3">
    <source>
        <dbReference type="Proteomes" id="UP000305067"/>
    </source>
</evidence>
<gene>
    <name evidence="2" type="ORF">BDV98DRAFT_585914</name>
</gene>
<protein>
    <submittedName>
        <fullName evidence="2">Uncharacterized protein</fullName>
    </submittedName>
</protein>
<feature type="compositionally biased region" description="Basic and acidic residues" evidence="1">
    <location>
        <begin position="48"/>
        <end position="64"/>
    </location>
</feature>
<sequence>MANGFGLVLGVGRARGGWIRGRRGRGLSRYSPDKRREKVAPFHTTLSRRTEGKPYHSRSPEEEVAHGVEWTTVVFDDPRIISIDENHQRTQQSVRVWVDYDVVWESLREGRR</sequence>
<accession>A0A5C3Q519</accession>
<evidence type="ECO:0000313" key="2">
    <source>
        <dbReference type="EMBL" id="TFK97082.1"/>
    </source>
</evidence>
<evidence type="ECO:0000256" key="1">
    <source>
        <dbReference type="SAM" id="MobiDB-lite"/>
    </source>
</evidence>
<organism evidence="2 3">
    <name type="scientific">Pterulicium gracile</name>
    <dbReference type="NCBI Taxonomy" id="1884261"/>
    <lineage>
        <taxon>Eukaryota</taxon>
        <taxon>Fungi</taxon>
        <taxon>Dikarya</taxon>
        <taxon>Basidiomycota</taxon>
        <taxon>Agaricomycotina</taxon>
        <taxon>Agaricomycetes</taxon>
        <taxon>Agaricomycetidae</taxon>
        <taxon>Agaricales</taxon>
        <taxon>Pleurotineae</taxon>
        <taxon>Pterulaceae</taxon>
        <taxon>Pterulicium</taxon>
    </lineage>
</organism>
<dbReference type="AlphaFoldDB" id="A0A5C3Q519"/>
<feature type="region of interest" description="Disordered" evidence="1">
    <location>
        <begin position="26"/>
        <end position="64"/>
    </location>
</feature>
<feature type="compositionally biased region" description="Basic and acidic residues" evidence="1">
    <location>
        <begin position="31"/>
        <end position="40"/>
    </location>
</feature>
<dbReference type="EMBL" id="ML178851">
    <property type="protein sequence ID" value="TFK97082.1"/>
    <property type="molecule type" value="Genomic_DNA"/>
</dbReference>
<dbReference type="Proteomes" id="UP000305067">
    <property type="component" value="Unassembled WGS sequence"/>
</dbReference>
<name>A0A5C3Q519_9AGAR</name>
<reference evidence="2 3" key="1">
    <citation type="journal article" date="2019" name="Nat. Ecol. Evol.">
        <title>Megaphylogeny resolves global patterns of mushroom evolution.</title>
        <authorList>
            <person name="Varga T."/>
            <person name="Krizsan K."/>
            <person name="Foldi C."/>
            <person name="Dima B."/>
            <person name="Sanchez-Garcia M."/>
            <person name="Sanchez-Ramirez S."/>
            <person name="Szollosi G.J."/>
            <person name="Szarkandi J.G."/>
            <person name="Papp V."/>
            <person name="Albert L."/>
            <person name="Andreopoulos W."/>
            <person name="Angelini C."/>
            <person name="Antonin V."/>
            <person name="Barry K.W."/>
            <person name="Bougher N.L."/>
            <person name="Buchanan P."/>
            <person name="Buyck B."/>
            <person name="Bense V."/>
            <person name="Catcheside P."/>
            <person name="Chovatia M."/>
            <person name="Cooper J."/>
            <person name="Damon W."/>
            <person name="Desjardin D."/>
            <person name="Finy P."/>
            <person name="Geml J."/>
            <person name="Haridas S."/>
            <person name="Hughes K."/>
            <person name="Justo A."/>
            <person name="Karasinski D."/>
            <person name="Kautmanova I."/>
            <person name="Kiss B."/>
            <person name="Kocsube S."/>
            <person name="Kotiranta H."/>
            <person name="LaButti K.M."/>
            <person name="Lechner B.E."/>
            <person name="Liimatainen K."/>
            <person name="Lipzen A."/>
            <person name="Lukacs Z."/>
            <person name="Mihaltcheva S."/>
            <person name="Morgado L.N."/>
            <person name="Niskanen T."/>
            <person name="Noordeloos M.E."/>
            <person name="Ohm R.A."/>
            <person name="Ortiz-Santana B."/>
            <person name="Ovrebo C."/>
            <person name="Racz N."/>
            <person name="Riley R."/>
            <person name="Savchenko A."/>
            <person name="Shiryaev A."/>
            <person name="Soop K."/>
            <person name="Spirin V."/>
            <person name="Szebenyi C."/>
            <person name="Tomsovsky M."/>
            <person name="Tulloss R.E."/>
            <person name="Uehling J."/>
            <person name="Grigoriev I.V."/>
            <person name="Vagvolgyi C."/>
            <person name="Papp T."/>
            <person name="Martin F.M."/>
            <person name="Miettinen O."/>
            <person name="Hibbett D.S."/>
            <person name="Nagy L.G."/>
        </authorList>
    </citation>
    <scope>NUCLEOTIDE SEQUENCE [LARGE SCALE GENOMIC DNA]</scope>
    <source>
        <strain evidence="2 3">CBS 309.79</strain>
    </source>
</reference>